<dbReference type="STRING" id="1850361.GCA_001650195_02540"/>
<evidence type="ECO:0000313" key="3">
    <source>
        <dbReference type="Proteomes" id="UP000249794"/>
    </source>
</evidence>
<evidence type="ECO:0000313" key="2">
    <source>
        <dbReference type="EMBL" id="PZO55448.1"/>
    </source>
</evidence>
<feature type="domain" description="Cryptochrome/DNA photolyase FAD-binding" evidence="1">
    <location>
        <begin position="5"/>
        <end position="84"/>
    </location>
</feature>
<reference evidence="2 3" key="2">
    <citation type="submission" date="2018-06" db="EMBL/GenBank/DDBJ databases">
        <title>Metagenomic assembly of (sub)arctic Cyanobacteria and their associated microbiome from non-axenic cultures.</title>
        <authorList>
            <person name="Baurain D."/>
        </authorList>
    </citation>
    <scope>NUCLEOTIDE SEQUENCE [LARGE SCALE GENOMIC DNA]</scope>
    <source>
        <strain evidence="2">ULC027bin1</strain>
    </source>
</reference>
<dbReference type="EMBL" id="QBMP01000095">
    <property type="protein sequence ID" value="PZO55448.1"/>
    <property type="molecule type" value="Genomic_DNA"/>
</dbReference>
<dbReference type="Proteomes" id="UP000249794">
    <property type="component" value="Unassembled WGS sequence"/>
</dbReference>
<protein>
    <recommendedName>
        <fullName evidence="1">Cryptochrome/DNA photolyase FAD-binding domain-containing protein</fullName>
    </recommendedName>
</protein>
<accession>A0A2W4ZKM6</accession>
<evidence type="ECO:0000259" key="1">
    <source>
        <dbReference type="Pfam" id="PF03441"/>
    </source>
</evidence>
<sequence>MCRSWRCDRATSLYEDNRFENNHFENNRFENNGWDFNLVHYEAWKTGHTGFPIVDAAARCLLATGGWLALNFRVRAIYASFLSNLARVFTELLSAN</sequence>
<dbReference type="InterPro" id="IPR036134">
    <property type="entry name" value="Crypto/Photolyase_FAD-like_sf"/>
</dbReference>
<dbReference type="InterPro" id="IPR005101">
    <property type="entry name" value="Cryptochr/Photolyase_FAD-bd"/>
</dbReference>
<dbReference type="Pfam" id="PF03441">
    <property type="entry name" value="FAD_binding_7"/>
    <property type="match status" value="1"/>
</dbReference>
<gene>
    <name evidence="2" type="ORF">DCF15_10520</name>
</gene>
<dbReference type="AlphaFoldDB" id="A0A2W4ZKM6"/>
<organism evidence="2 3">
    <name type="scientific">Phormidesmis priestleyi</name>
    <dbReference type="NCBI Taxonomy" id="268141"/>
    <lineage>
        <taxon>Bacteria</taxon>
        <taxon>Bacillati</taxon>
        <taxon>Cyanobacteriota</taxon>
        <taxon>Cyanophyceae</taxon>
        <taxon>Leptolyngbyales</taxon>
        <taxon>Leptolyngbyaceae</taxon>
        <taxon>Phormidesmis</taxon>
    </lineage>
</organism>
<proteinExistence type="predicted"/>
<dbReference type="Gene3D" id="1.10.579.10">
    <property type="entry name" value="DNA Cyclobutane Dipyrimidine Photolyase, subunit A, domain 3"/>
    <property type="match status" value="1"/>
</dbReference>
<dbReference type="SUPFAM" id="SSF48173">
    <property type="entry name" value="Cryptochrome/photolyase FAD-binding domain"/>
    <property type="match status" value="1"/>
</dbReference>
<name>A0A2W4ZKM6_9CYAN</name>
<reference evidence="3" key="1">
    <citation type="submission" date="2018-04" db="EMBL/GenBank/DDBJ databases">
        <authorList>
            <person name="Cornet L."/>
        </authorList>
    </citation>
    <scope>NUCLEOTIDE SEQUENCE [LARGE SCALE GENOMIC DNA]</scope>
</reference>
<comment type="caution">
    <text evidence="2">The sequence shown here is derived from an EMBL/GenBank/DDBJ whole genome shotgun (WGS) entry which is preliminary data.</text>
</comment>